<proteinExistence type="predicted"/>
<gene>
    <name evidence="2" type="ORF">AX774_g5005</name>
    <name evidence="1" type="ORF">AX774_g6038</name>
</gene>
<evidence type="ECO:0000313" key="1">
    <source>
        <dbReference type="EMBL" id="OMH80518.1"/>
    </source>
</evidence>
<evidence type="ECO:0000313" key="2">
    <source>
        <dbReference type="EMBL" id="OMH81530.1"/>
    </source>
</evidence>
<evidence type="ECO:0000313" key="3">
    <source>
        <dbReference type="Proteomes" id="UP000188320"/>
    </source>
</evidence>
<sequence>MDMSGLLEKDDYSLSLCIDGMYKVQKNTTEQLYIHPQNSGLRRRVELVKVPRGMDVLFIHKSKVRRDFEKIMKKHINITKRRKTHRFCVNIVEQD</sequence>
<reference evidence="1" key="2">
    <citation type="submission" date="2017-01" db="EMBL/GenBank/DDBJ databases">
        <authorList>
            <person name="Mah S.A."/>
            <person name="Swanson W.J."/>
            <person name="Moy G.W."/>
            <person name="Vacquier V.D."/>
        </authorList>
    </citation>
    <scope>NUCLEOTIDE SEQUENCE [LARGE SCALE GENOMIC DNA]</scope>
    <source>
        <strain evidence="1">COL-18-3</strain>
    </source>
</reference>
<comment type="caution">
    <text evidence="1">The sequence shown here is derived from an EMBL/GenBank/DDBJ whole genome shotgun (WGS) entry which is preliminary data.</text>
</comment>
<dbReference type="EMBL" id="LSSK01001163">
    <property type="protein sequence ID" value="OMH80518.1"/>
    <property type="molecule type" value="Genomic_DNA"/>
</dbReference>
<accession>A0A1R1PHU4</accession>
<dbReference type="Proteomes" id="UP000188320">
    <property type="component" value="Unassembled WGS sequence"/>
</dbReference>
<protein>
    <submittedName>
        <fullName evidence="1">Uncharacterized protein</fullName>
    </submittedName>
</protein>
<organism evidence="1 3">
    <name type="scientific">Zancudomyces culisetae</name>
    <name type="common">Gut fungus</name>
    <name type="synonym">Smittium culisetae</name>
    <dbReference type="NCBI Taxonomy" id="1213189"/>
    <lineage>
        <taxon>Eukaryota</taxon>
        <taxon>Fungi</taxon>
        <taxon>Fungi incertae sedis</taxon>
        <taxon>Zoopagomycota</taxon>
        <taxon>Kickxellomycotina</taxon>
        <taxon>Harpellomycetes</taxon>
        <taxon>Harpellales</taxon>
        <taxon>Legeriomycetaceae</taxon>
        <taxon>Zancudomyces</taxon>
    </lineage>
</organism>
<reference evidence="3" key="1">
    <citation type="submission" date="2017-01" db="EMBL/GenBank/DDBJ databases">
        <authorList>
            <person name="Wang Y."/>
            <person name="White M."/>
            <person name="Kvist S."/>
            <person name="Moncalvo J.-M."/>
        </authorList>
    </citation>
    <scope>NUCLEOTIDE SEQUENCE [LARGE SCALE GENOMIC DNA]</scope>
    <source>
        <strain evidence="3">COL-18-3</strain>
    </source>
</reference>
<dbReference type="EMBL" id="LSSK01000873">
    <property type="protein sequence ID" value="OMH81530.1"/>
    <property type="molecule type" value="Genomic_DNA"/>
</dbReference>
<dbReference type="AlphaFoldDB" id="A0A1R1PHU4"/>
<name>A0A1R1PHU4_ZANCU</name>
<keyword evidence="3" id="KW-1185">Reference proteome</keyword>